<dbReference type="EMBL" id="CP071868">
    <property type="protein sequence ID" value="QTE30763.1"/>
    <property type="molecule type" value="Genomic_DNA"/>
</dbReference>
<keyword evidence="3" id="KW-1185">Reference proteome</keyword>
<dbReference type="InterPro" id="IPR002575">
    <property type="entry name" value="Aminoglycoside_PTrfase"/>
</dbReference>
<dbReference type="Gene3D" id="3.90.1200.10">
    <property type="match status" value="1"/>
</dbReference>
<dbReference type="Pfam" id="PF01636">
    <property type="entry name" value="APH"/>
    <property type="match status" value="1"/>
</dbReference>
<dbReference type="InterPro" id="IPR051678">
    <property type="entry name" value="AGP_Transferase"/>
</dbReference>
<sequence length="295" mass="30927">MANRPAAELEVTPALAVRLLAEQHPDLAGLPVRAVASGWDNALLRLGDDLALRLPRREAAAHLVGHEQRWLPVLAPRLGVPVPVPVRVGVPSPLFPWAWSVVPWLVGEPAIAVAAAERRSIATALADVVVRLHVPAPGGAPANPFRGVPLAARDAGVRVRLAEGRVADADRLARLWDELVATPPWPGAPTWAHGDLHPANLLIGADGALAAVLDFGDLTAGDPAVDLATGWLTFDAVGRRAFIDRVTATAGTSPDTWRRARGWALVLALAFGANADDDPAFAALGARALREVLAG</sequence>
<reference evidence="2" key="1">
    <citation type="submission" date="2021-03" db="EMBL/GenBank/DDBJ databases">
        <title>Pengzhenrongella sicca gen. nov., sp. nov., a new member of suborder Micrococcineae isolated from High-Arctic tundra soil.</title>
        <authorList>
            <person name="Peng F."/>
        </authorList>
    </citation>
    <scope>NUCLEOTIDE SEQUENCE</scope>
    <source>
        <strain evidence="2">LRZ-2</strain>
    </source>
</reference>
<dbReference type="Proteomes" id="UP000663937">
    <property type="component" value="Chromosome"/>
</dbReference>
<evidence type="ECO:0000259" key="1">
    <source>
        <dbReference type="Pfam" id="PF01636"/>
    </source>
</evidence>
<organism evidence="2 3">
    <name type="scientific">Pengzhenrongella sicca</name>
    <dbReference type="NCBI Taxonomy" id="2819238"/>
    <lineage>
        <taxon>Bacteria</taxon>
        <taxon>Bacillati</taxon>
        <taxon>Actinomycetota</taxon>
        <taxon>Actinomycetes</taxon>
        <taxon>Micrococcales</taxon>
        <taxon>Pengzhenrongella</taxon>
    </lineage>
</organism>
<dbReference type="KEGG" id="psic:J4E96_07435"/>
<feature type="domain" description="Aminoglycoside phosphotransferase" evidence="1">
    <location>
        <begin position="32"/>
        <end position="263"/>
    </location>
</feature>
<proteinExistence type="predicted"/>
<evidence type="ECO:0000313" key="2">
    <source>
        <dbReference type="EMBL" id="QTE30763.1"/>
    </source>
</evidence>
<dbReference type="CDD" id="cd05155">
    <property type="entry name" value="APH_ChoK_like_1"/>
    <property type="match status" value="1"/>
</dbReference>
<dbReference type="PANTHER" id="PTHR21310">
    <property type="entry name" value="AMINOGLYCOSIDE PHOSPHOTRANSFERASE-RELATED-RELATED"/>
    <property type="match status" value="1"/>
</dbReference>
<dbReference type="PANTHER" id="PTHR21310:SF42">
    <property type="entry name" value="BIFUNCTIONAL AAC_APH"/>
    <property type="match status" value="1"/>
</dbReference>
<dbReference type="SUPFAM" id="SSF56112">
    <property type="entry name" value="Protein kinase-like (PK-like)"/>
    <property type="match status" value="1"/>
</dbReference>
<name>A0A8A4ZIE0_9MICO</name>
<dbReference type="Gene3D" id="3.30.200.20">
    <property type="entry name" value="Phosphorylase Kinase, domain 1"/>
    <property type="match status" value="1"/>
</dbReference>
<protein>
    <submittedName>
        <fullName evidence="2">Aminoglycoside phosphotransferase family protein</fullName>
    </submittedName>
</protein>
<evidence type="ECO:0000313" key="3">
    <source>
        <dbReference type="Proteomes" id="UP000663937"/>
    </source>
</evidence>
<dbReference type="AlphaFoldDB" id="A0A8A4ZIE0"/>
<dbReference type="InterPro" id="IPR011009">
    <property type="entry name" value="Kinase-like_dom_sf"/>
</dbReference>
<dbReference type="RefSeq" id="WP_227425132.1">
    <property type="nucleotide sequence ID" value="NZ_CP071868.1"/>
</dbReference>
<gene>
    <name evidence="2" type="ORF">J4E96_07435</name>
</gene>
<accession>A0A8A4ZIE0</accession>